<dbReference type="AlphaFoldDB" id="A0A5B2TV61"/>
<evidence type="ECO:0000256" key="1">
    <source>
        <dbReference type="SAM" id="Coils"/>
    </source>
</evidence>
<evidence type="ECO:0000313" key="4">
    <source>
        <dbReference type="Proteomes" id="UP000323188"/>
    </source>
</evidence>
<protein>
    <recommendedName>
        <fullName evidence="6">Anti-sigma factor</fullName>
    </recommendedName>
</protein>
<feature type="coiled-coil region" evidence="1">
    <location>
        <begin position="129"/>
        <end position="194"/>
    </location>
</feature>
<reference evidence="3 5" key="2">
    <citation type="submission" date="2024-01" db="EMBL/GenBank/DDBJ databases">
        <title>Maribacter spp. originated from different algae showed divergent polysaccharides utilization ability.</title>
        <authorList>
            <person name="Wang H."/>
            <person name="Wu Y."/>
        </authorList>
    </citation>
    <scope>NUCLEOTIDE SEQUENCE [LARGE SCALE GENOMIC DNA]</scope>
    <source>
        <strain evidence="3 5">KPT27_14</strain>
    </source>
</reference>
<keyword evidence="5" id="KW-1185">Reference proteome</keyword>
<reference evidence="2 4" key="1">
    <citation type="submission" date="2019-09" db="EMBL/GenBank/DDBJ databases">
        <authorList>
            <person name="Khan S.A."/>
            <person name="Jeon C.O."/>
            <person name="Chun B.H."/>
            <person name="Jeong S.E."/>
        </authorList>
    </citation>
    <scope>NUCLEOTIDE SEQUENCE [LARGE SCALE GENOMIC DNA]</scope>
    <source>
        <strain evidence="2 4">KCTC 42508</strain>
    </source>
</reference>
<proteinExistence type="predicted"/>
<accession>A0A5B2TV61</accession>
<evidence type="ECO:0000313" key="2">
    <source>
        <dbReference type="EMBL" id="KAA2218109.1"/>
    </source>
</evidence>
<dbReference type="Proteomes" id="UP001343698">
    <property type="component" value="Unassembled WGS sequence"/>
</dbReference>
<name>A0A5B2TV61_9FLAO</name>
<comment type="caution">
    <text evidence="2">The sequence shown here is derived from an EMBL/GenBank/DDBJ whole genome shotgun (WGS) entry which is preliminary data.</text>
</comment>
<dbReference type="EMBL" id="JAZDDF010000008">
    <property type="protein sequence ID" value="MEE1973668.1"/>
    <property type="molecule type" value="Genomic_DNA"/>
</dbReference>
<dbReference type="Proteomes" id="UP000323188">
    <property type="component" value="Unassembled WGS sequence"/>
</dbReference>
<keyword evidence="1" id="KW-0175">Coiled coil</keyword>
<organism evidence="2 4">
    <name type="scientific">Maribacter flavus</name>
    <dbReference type="NCBI Taxonomy" id="1658664"/>
    <lineage>
        <taxon>Bacteria</taxon>
        <taxon>Pseudomonadati</taxon>
        <taxon>Bacteroidota</taxon>
        <taxon>Flavobacteriia</taxon>
        <taxon>Flavobacteriales</taxon>
        <taxon>Flavobacteriaceae</taxon>
        <taxon>Maribacter</taxon>
    </lineage>
</organism>
<dbReference type="EMBL" id="VUOE01000001">
    <property type="protein sequence ID" value="KAA2218109.1"/>
    <property type="molecule type" value="Genomic_DNA"/>
</dbReference>
<evidence type="ECO:0000313" key="3">
    <source>
        <dbReference type="EMBL" id="MEE1973668.1"/>
    </source>
</evidence>
<evidence type="ECO:0008006" key="6">
    <source>
        <dbReference type="Google" id="ProtNLM"/>
    </source>
</evidence>
<evidence type="ECO:0000313" key="5">
    <source>
        <dbReference type="Proteomes" id="UP001343698"/>
    </source>
</evidence>
<sequence>MARDLKKLFEKEREEQTFKMKRGHEARFLAKLEESLPQEREQTSLWNTWRVAASVILLVGVGIFAYVQINTTEDVPTTVVDTEKSKENNKGFSFGDLSPDLKKVENYYVANINMELSQLEISESNKELVDSFMERLAELNSEYQNLNTELNELGPNDQTIGALIENLQLRLQLLQKLKKKLNQLKSSKNEQITKNSI</sequence>
<dbReference type="RefSeq" id="WP_154916711.1">
    <property type="nucleotide sequence ID" value="NZ_JAZDDF010000008.1"/>
</dbReference>
<gene>
    <name evidence="2" type="ORF">F0361_00375</name>
    <name evidence="3" type="ORF">V1H85_14495</name>
</gene>